<evidence type="ECO:0000256" key="2">
    <source>
        <dbReference type="ARBA" id="ARBA00022611"/>
    </source>
</evidence>
<keyword evidence="6 7" id="KW-1153">Inner capsid protein</keyword>
<protein>
    <recommendedName>
        <fullName evidence="7">Inner capsid protein VP2</fullName>
    </recommendedName>
</protein>
<comment type="function">
    <text evidence="7">Inner capsid protein that self-assembles to form an icosahedral capsid with a T=2 symmetry, which consists of 120 copies of VP2, with channels at each of its five-fold vertices. This capsid constitutes the innermost concentric layer of the viral mature particle. It encapsidates the polymerase VP1, the capping enzyme VP3 and the genomic dsRNA, thereby defining the core. The innermost VP2 capsid and the intermediate VP6 capsid remain intact following cell entry to protect the dsRNA from degradation and to prevent unfavorable antiviral responses in the host cell during all the replication cycle of the virus. Nascent transcripts are transcribed within the structural confines of this double-layered particle (DLP) and are extruded through the channels formed by VP2 N-termini. VP2 is required for the replicase activity of VP1 polymerase. Probably recruits a copy of a VP1-VP3 complex, potentially along with a segment of plus-strand RNA, as a decamer of VP2 assembles. May activate the autoinhibited VP1/RNA complex to coordinate packaging and genome replication.</text>
</comment>
<evidence type="ECO:0000256" key="6">
    <source>
        <dbReference type="ARBA" id="ARBA00022996"/>
    </source>
</evidence>
<sequence length="559" mass="65508">MAYRKRGARREANINNNDRMQEKDDEKQDQNNRIQLSDKVLSKKEEVVTDSQEEIKIADEVKKSTKEESKQLLEVLKTKEEHQKEIQYEILQKTIPTFEPKESILKKLEDIKPEQAKKQTKLFRIFEPRQLPIYRANGEKELRNRWYWKLKKDTLPDGDYDVREYFLNLYDQVLTEMPDYLLLKDMAVENKNSRDAGKVVDSETASICDAIFQDETEGAVRRFIADMRQQVQADRNVVNYPSILHPIDHAFNEYFLNHQLVEPLNNEIIFNYIPERIRNDVNYILNMDMNLPSTARYIRPNLLQDRLNLHDNFESLWDTITTSNYILARSVVPDLKEKELVSTEAQIQKMSQDLQLEALTIQSETQFLAGINSQAANDCFKTLIAAMLSQRTMSLEFVTTNYMSLISGMWLLTVKPNDMFLRESLVACELAIINTIVYPAFGMQRGYYRNGDPQTPFQIAEQQIQNFQVANWLHFINNNRFRQVVIDGVLNQTLNDNIRNGQVINQLMEALMQLSRQQFPTMPVDYKRSIQRGILLLSNRLGQLVDLTRLLSYNYETLM</sequence>
<evidence type="ECO:0000256" key="4">
    <source>
        <dbReference type="ARBA" id="ARBA00022844"/>
    </source>
</evidence>
<dbReference type="GO" id="GO:0039625">
    <property type="term" value="C:viral inner capsid"/>
    <property type="evidence" value="ECO:0007669"/>
    <property type="project" value="UniProtKB-KW"/>
</dbReference>
<dbReference type="EMBL" id="KP231503">
    <property type="protein sequence ID" value="AJC52385.1"/>
    <property type="molecule type" value="Genomic_RNA"/>
</dbReference>
<evidence type="ECO:0000256" key="8">
    <source>
        <dbReference type="SAM" id="MobiDB-lite"/>
    </source>
</evidence>
<accession>A0A140YIK3</accession>
<comment type="subunit">
    <text evidence="7">Homodecamer; each decamer is made up of two conformers of VP2, called VP2A and VP2B. Interacts with a VP1-VP3 complex. Interacts with the intermediate capsid protein VP6. Interacts with NSP5. Interacts (via N-terminus) with NSP2.</text>
</comment>
<keyword evidence="3" id="KW-0677">Repeat</keyword>
<evidence type="ECO:0000256" key="1">
    <source>
        <dbReference type="ARBA" id="ARBA00022561"/>
    </source>
</evidence>
<keyword evidence="5 7" id="KW-0694">RNA-binding</keyword>
<dbReference type="InterPro" id="IPR007779">
    <property type="entry name" value="Rotavirus_VP2"/>
</dbReference>
<keyword evidence="4 7" id="KW-0946">Virion</keyword>
<dbReference type="Proteomes" id="UP000222871">
    <property type="component" value="Genome"/>
</dbReference>
<dbReference type="GO" id="GO:0039616">
    <property type="term" value="C:T=2 icosahedral viral capsid"/>
    <property type="evidence" value="ECO:0007669"/>
    <property type="project" value="UniProtKB-KW"/>
</dbReference>
<reference evidence="10" key="1">
    <citation type="journal article" date="2015" name="Infect. Genet. Evol.">
        <title>Whole-genomic analysis of 12 porcine group A rotaviruses isolated from symptomatic piglets in Brazil during the years of 2012-2013.</title>
        <authorList>
            <person name="Silva F.D."/>
            <person name="Espinoza L.R."/>
            <person name="Tonietti P.O."/>
            <person name="Barbosa B.R."/>
            <person name="Gregori F."/>
        </authorList>
    </citation>
    <scope>NUCLEOTIDE SEQUENCE [LARGE SCALE GENOMIC DNA]</scope>
    <source>
        <strain evidence="10">ROTA19</strain>
    </source>
</reference>
<gene>
    <name evidence="9" type="primary">VP2</name>
</gene>
<dbReference type="GO" id="GO:0003723">
    <property type="term" value="F:RNA binding"/>
    <property type="evidence" value="ECO:0007669"/>
    <property type="project" value="UniProtKB-KW"/>
</dbReference>
<feature type="compositionally biased region" description="Basic and acidic residues" evidence="8">
    <location>
        <begin position="19"/>
        <end position="30"/>
    </location>
</feature>
<comment type="similarity">
    <text evidence="7">Belongs to the rotavirus VP2 family.</text>
</comment>
<dbReference type="GO" id="GO:0019013">
    <property type="term" value="C:viral nucleocapsid"/>
    <property type="evidence" value="ECO:0007669"/>
    <property type="project" value="InterPro"/>
</dbReference>
<keyword evidence="2" id="KW-1141">T=2 icosahedral capsid protein</keyword>
<evidence type="ECO:0000313" key="9">
    <source>
        <dbReference type="EMBL" id="AJC52385.1"/>
    </source>
</evidence>
<feature type="region of interest" description="Disordered" evidence="8">
    <location>
        <begin position="1"/>
        <end position="38"/>
    </location>
</feature>
<name>A0A140YIK3_9REOV</name>
<proteinExistence type="inferred from homology"/>
<evidence type="ECO:0000313" key="10">
    <source>
        <dbReference type="Proteomes" id="UP000222871"/>
    </source>
</evidence>
<comment type="subcellular location">
    <subcellularLocation>
        <location evidence="7">Virion</location>
    </subcellularLocation>
</comment>
<feature type="non-terminal residue" evidence="9">
    <location>
        <position position="559"/>
    </location>
</feature>
<organism evidence="9 10">
    <name type="scientific">Porcine rotavirus A</name>
    <dbReference type="NCBI Taxonomy" id="10967"/>
    <lineage>
        <taxon>Viruses</taxon>
        <taxon>Riboviria</taxon>
        <taxon>Orthornavirae</taxon>
        <taxon>Duplornaviricota</taxon>
        <taxon>Resentoviricetes</taxon>
        <taxon>Reovirales</taxon>
        <taxon>Sedoreoviridae</taxon>
        <taxon>Rotavirus</taxon>
        <taxon>Rotavirus alphagastroenteritidis</taxon>
        <taxon>Rotavirus A</taxon>
    </lineage>
</organism>
<evidence type="ECO:0000256" key="5">
    <source>
        <dbReference type="ARBA" id="ARBA00022884"/>
    </source>
</evidence>
<evidence type="ECO:0000256" key="7">
    <source>
        <dbReference type="RuleBase" id="RU363125"/>
    </source>
</evidence>
<evidence type="ECO:0000256" key="3">
    <source>
        <dbReference type="ARBA" id="ARBA00022737"/>
    </source>
</evidence>
<dbReference type="Pfam" id="PF05087">
    <property type="entry name" value="Rota_VP2"/>
    <property type="match status" value="1"/>
</dbReference>
<keyword evidence="1 7" id="KW-0167">Capsid protein</keyword>